<proteinExistence type="predicted"/>
<reference evidence="2 3" key="1">
    <citation type="submission" date="2020-08" db="EMBL/GenBank/DDBJ databases">
        <title>Genome sequence of Thermomonas carbonis KCTC 42013T.</title>
        <authorList>
            <person name="Hyun D.-W."/>
            <person name="Bae J.-W."/>
        </authorList>
    </citation>
    <scope>NUCLEOTIDE SEQUENCE [LARGE SCALE GENOMIC DNA]</scope>
    <source>
        <strain evidence="2 3">KCTC 42013</strain>
    </source>
</reference>
<dbReference type="RefSeq" id="WP_187551714.1">
    <property type="nucleotide sequence ID" value="NZ_BMZL01000002.1"/>
</dbReference>
<accession>A0A7G9SMW6</accession>
<feature type="compositionally biased region" description="Pro residues" evidence="1">
    <location>
        <begin position="185"/>
        <end position="200"/>
    </location>
</feature>
<dbReference type="AlphaFoldDB" id="A0A7G9SMW6"/>
<evidence type="ECO:0000256" key="1">
    <source>
        <dbReference type="SAM" id="MobiDB-lite"/>
    </source>
</evidence>
<dbReference type="EMBL" id="CP060719">
    <property type="protein sequence ID" value="QNN69191.1"/>
    <property type="molecule type" value="Genomic_DNA"/>
</dbReference>
<feature type="region of interest" description="Disordered" evidence="1">
    <location>
        <begin position="185"/>
        <end position="206"/>
    </location>
</feature>
<protein>
    <recommendedName>
        <fullName evidence="4">Tetratricopeptide repeat protein</fullName>
    </recommendedName>
</protein>
<evidence type="ECO:0008006" key="4">
    <source>
        <dbReference type="Google" id="ProtNLM"/>
    </source>
</evidence>
<name>A0A7G9SMW6_9GAMM</name>
<evidence type="ECO:0000313" key="2">
    <source>
        <dbReference type="EMBL" id="QNN69191.1"/>
    </source>
</evidence>
<sequence length="312" mass="32439">MTRLPREPLDADERALAARLPRLHGRDEPDAGLDARILAAAHAALGPGPIAKRRRGWIVPLTAAASVSLAVGLAWQLQPPTAPSVSAAPPLIASADQAGNGEQAVMRSIEAAPARTADAMQSRPMPRVSPPPQAAPVEDNARIARESAPATSVAEVRADAPVFVPSPPSEAAMADAMSVEVMAPPPAPPAPPAPAAPAPALPQAAMGRVAATEEAISVSGTRVKPQAKRIHQGNEAEAAADAATLDTFANAIDEEDVPPATMDAPAARDAWLRRIGELQQQGKVDEAKASLAEFRRRYPDAVLPPELRKLEP</sequence>
<dbReference type="Proteomes" id="UP000515804">
    <property type="component" value="Chromosome"/>
</dbReference>
<evidence type="ECO:0000313" key="3">
    <source>
        <dbReference type="Proteomes" id="UP000515804"/>
    </source>
</evidence>
<dbReference type="KEGG" id="tcn:H9L16_10855"/>
<keyword evidence="3" id="KW-1185">Reference proteome</keyword>
<organism evidence="2 3">
    <name type="scientific">Thermomonas carbonis</name>
    <dbReference type="NCBI Taxonomy" id="1463158"/>
    <lineage>
        <taxon>Bacteria</taxon>
        <taxon>Pseudomonadati</taxon>
        <taxon>Pseudomonadota</taxon>
        <taxon>Gammaproteobacteria</taxon>
        <taxon>Lysobacterales</taxon>
        <taxon>Lysobacteraceae</taxon>
        <taxon>Thermomonas</taxon>
    </lineage>
</organism>
<gene>
    <name evidence="2" type="ORF">H9L16_10855</name>
</gene>